<accession>A0A381Y373</accession>
<evidence type="ECO:0000313" key="3">
    <source>
        <dbReference type="EMBL" id="SVA71529.1"/>
    </source>
</evidence>
<feature type="transmembrane region" description="Helical" evidence="1">
    <location>
        <begin position="244"/>
        <end position="262"/>
    </location>
</feature>
<dbReference type="AlphaFoldDB" id="A0A381Y373"/>
<organism evidence="3">
    <name type="scientific">marine metagenome</name>
    <dbReference type="NCBI Taxonomy" id="408172"/>
    <lineage>
        <taxon>unclassified sequences</taxon>
        <taxon>metagenomes</taxon>
        <taxon>ecological metagenomes</taxon>
    </lineage>
</organism>
<name>A0A381Y373_9ZZZZ</name>
<feature type="transmembrane region" description="Helical" evidence="1">
    <location>
        <begin position="6"/>
        <end position="23"/>
    </location>
</feature>
<feature type="transmembrane region" description="Helical" evidence="1">
    <location>
        <begin position="191"/>
        <end position="212"/>
    </location>
</feature>
<keyword evidence="1" id="KW-1133">Transmembrane helix</keyword>
<feature type="non-terminal residue" evidence="3">
    <location>
        <position position="497"/>
    </location>
</feature>
<dbReference type="Pfam" id="PF18920">
    <property type="entry name" value="DUF5671"/>
    <property type="match status" value="3"/>
</dbReference>
<gene>
    <name evidence="3" type="ORF">METZ01_LOCUS124383</name>
</gene>
<evidence type="ECO:0000256" key="1">
    <source>
        <dbReference type="SAM" id="Phobius"/>
    </source>
</evidence>
<evidence type="ECO:0000259" key="2">
    <source>
        <dbReference type="Pfam" id="PF18920"/>
    </source>
</evidence>
<keyword evidence="1" id="KW-0812">Transmembrane</keyword>
<feature type="transmembrane region" description="Helical" evidence="1">
    <location>
        <begin position="356"/>
        <end position="384"/>
    </location>
</feature>
<dbReference type="EMBL" id="UINC01017298">
    <property type="protein sequence ID" value="SVA71529.1"/>
    <property type="molecule type" value="Genomic_DNA"/>
</dbReference>
<feature type="domain" description="DUF5671" evidence="2">
    <location>
        <begin position="191"/>
        <end position="328"/>
    </location>
</feature>
<protein>
    <recommendedName>
        <fullName evidence="2">DUF5671 domain-containing protein</fullName>
    </recommendedName>
</protein>
<feature type="transmembrane region" description="Helical" evidence="1">
    <location>
        <begin position="314"/>
        <end position="335"/>
    </location>
</feature>
<feature type="transmembrane region" description="Helical" evidence="1">
    <location>
        <begin position="43"/>
        <end position="64"/>
    </location>
</feature>
<dbReference type="InterPro" id="IPR043728">
    <property type="entry name" value="DUF5671"/>
</dbReference>
<feature type="transmembrane region" description="Helical" evidence="1">
    <location>
        <begin position="155"/>
        <end position="171"/>
    </location>
</feature>
<feature type="transmembrane region" description="Helical" evidence="1">
    <location>
        <begin position="442"/>
        <end position="467"/>
    </location>
</feature>
<feature type="domain" description="DUF5671" evidence="2">
    <location>
        <begin position="357"/>
        <end position="494"/>
    </location>
</feature>
<feature type="transmembrane region" description="Helical" evidence="1">
    <location>
        <begin position="404"/>
        <end position="421"/>
    </location>
</feature>
<reference evidence="3" key="1">
    <citation type="submission" date="2018-05" db="EMBL/GenBank/DDBJ databases">
        <authorList>
            <person name="Lanie J.A."/>
            <person name="Ng W.-L."/>
            <person name="Kazmierczak K.M."/>
            <person name="Andrzejewski T.M."/>
            <person name="Davidsen T.M."/>
            <person name="Wayne K.J."/>
            <person name="Tettelin H."/>
            <person name="Glass J.I."/>
            <person name="Rusch D."/>
            <person name="Podicherti R."/>
            <person name="Tsui H.-C.T."/>
            <person name="Winkler M.E."/>
        </authorList>
    </citation>
    <scope>NUCLEOTIDE SEQUENCE</scope>
</reference>
<feature type="transmembrane region" description="Helical" evidence="1">
    <location>
        <begin position="84"/>
        <end position="102"/>
    </location>
</feature>
<feature type="transmembrane region" description="Helical" evidence="1">
    <location>
        <begin position="123"/>
        <end position="143"/>
    </location>
</feature>
<feature type="transmembrane region" description="Helical" evidence="1">
    <location>
        <begin position="274"/>
        <end position="302"/>
    </location>
</feature>
<proteinExistence type="predicted"/>
<feature type="domain" description="DUF5671" evidence="2">
    <location>
        <begin position="42"/>
        <end position="150"/>
    </location>
</feature>
<keyword evidence="1" id="KW-0472">Membrane</keyword>
<sequence length="497" mass="54065">MIEILGFIPFLIIAAIFATAIYLTFSQRIVTTHNATSSVVKRLYFYGVLFVALAMGVTGTVQLTQFLLEEVFAADIIEAGPERAALGIALVLVGTPLWFFHWRLINKQVRDDISERVSGIRKTYIYFVLAISVAIVTSSLLGVMETILGVEDVDWYQVATIIPILGVWVFHWRLKSIEGTGSKAGEALHNVYIYGASAFGLVLVSIGLGGMLHTLLKALYDSINGDFLIIAEERSHWTTSIRHYAAALISGLVLWSTHWLVFARNDANNRFRTAYLYIASIPAGGIISTVATGSLLYGVFSLTLGIGRAENGQILSQVPGSLSSLIVGLFLIVYHQEIATRESADRQSENLPNNKLAFLYSFSFIGIAVSAPGIATLFYTAFGAITETSTAILESSPESWRDPAASGLAMLILGGTIWGYIQIKYLSKAKIIESTTLPIKRIYFTGIIGIGLLIAVSALSIFIFVVLRDVLGGDLGYETVRSIRIPVSISVAFAVIV</sequence>